<evidence type="ECO:0000313" key="3">
    <source>
        <dbReference type="Proteomes" id="UP000013911"/>
    </source>
</evidence>
<dbReference type="AlphaFoldDB" id="R7ZCP9"/>
<organism evidence="2 3">
    <name type="scientific">Lysinibacillus sphaericus OT4b.31</name>
    <dbReference type="NCBI Taxonomy" id="1285586"/>
    <lineage>
        <taxon>Bacteria</taxon>
        <taxon>Bacillati</taxon>
        <taxon>Bacillota</taxon>
        <taxon>Bacilli</taxon>
        <taxon>Bacillales</taxon>
        <taxon>Bacillaceae</taxon>
        <taxon>Lysinibacillus</taxon>
    </lineage>
</organism>
<evidence type="ECO:0000313" key="2">
    <source>
        <dbReference type="EMBL" id="EON71920.1"/>
    </source>
</evidence>
<gene>
    <name evidence="2" type="ORF">H131_13288</name>
</gene>
<accession>R7ZCP9</accession>
<keyword evidence="1" id="KW-1133">Transmembrane helix</keyword>
<dbReference type="eggNOG" id="ENOG5033CTQ">
    <property type="taxonomic scope" value="Bacteria"/>
</dbReference>
<reference evidence="2 3" key="1">
    <citation type="submission" date="2013-04" db="EMBL/GenBank/DDBJ databases">
        <title>Draft genome of the heavy metal tolerant bacterium Lysinibacillus sphaericus strain OT4b.31.</title>
        <authorList>
            <person name="Pena-Montenegro T.D."/>
            <person name="Dussan J."/>
        </authorList>
    </citation>
    <scope>NUCLEOTIDE SEQUENCE [LARGE SCALE GENOMIC DNA]</scope>
    <source>
        <strain evidence="2 3">OT4b.31</strain>
    </source>
</reference>
<dbReference type="HOGENOM" id="CLU_1978831_0_0_9"/>
<comment type="caution">
    <text evidence="2">The sequence shown here is derived from an EMBL/GenBank/DDBJ whole genome shotgun (WGS) entry which is preliminary data.</text>
</comment>
<proteinExistence type="predicted"/>
<evidence type="ECO:0008006" key="4">
    <source>
        <dbReference type="Google" id="ProtNLM"/>
    </source>
</evidence>
<sequence length="149" mass="17249">MRKGDVMTLSLGNHFRVFVCVVFMGVLVGYVYNTKKDVTDNVYIDAVKQGYLANYTDVTVRDAFNYAFIEPYWRYYEAKTGQHVVELSGETSHSGEVGHAVLQFVVNEEATEFTLFAMKFNDSVLDLEQRWTLVVTVYETWQMKQLAYH</sequence>
<dbReference type="EMBL" id="AQPX01000020">
    <property type="protein sequence ID" value="EON71920.1"/>
    <property type="molecule type" value="Genomic_DNA"/>
</dbReference>
<keyword evidence="1" id="KW-0472">Membrane</keyword>
<protein>
    <recommendedName>
        <fullName evidence="4">Group-specific protein</fullName>
    </recommendedName>
</protein>
<keyword evidence="1" id="KW-0812">Transmembrane</keyword>
<dbReference type="PATRIC" id="fig|1285586.5.peg.2716"/>
<name>R7ZCP9_LYSSH</name>
<dbReference type="Proteomes" id="UP000013911">
    <property type="component" value="Unassembled WGS sequence"/>
</dbReference>
<evidence type="ECO:0000256" key="1">
    <source>
        <dbReference type="SAM" id="Phobius"/>
    </source>
</evidence>
<feature type="transmembrane region" description="Helical" evidence="1">
    <location>
        <begin position="15"/>
        <end position="32"/>
    </location>
</feature>